<dbReference type="InterPro" id="IPR003593">
    <property type="entry name" value="AAA+_ATPase"/>
</dbReference>
<dbReference type="FunFam" id="3.40.50.300:FF:000127">
    <property type="entry name" value="Ribose import ATP-binding protein RbsA"/>
    <property type="match status" value="1"/>
</dbReference>
<dbReference type="GO" id="GO:0016887">
    <property type="term" value="F:ATP hydrolysis activity"/>
    <property type="evidence" value="ECO:0007669"/>
    <property type="project" value="InterPro"/>
</dbReference>
<dbReference type="CDD" id="cd03216">
    <property type="entry name" value="ABC_Carb_Monos_I"/>
    <property type="match status" value="1"/>
</dbReference>
<gene>
    <name evidence="12" type="ORF">IAA52_09775</name>
</gene>
<sequence length="508" mass="56180">MSSVQPILSINKVCKNFPGVRALKDVDFYVNPGEVHALVGENGAGKSTLMKIILGSYSMTSGSMTFKGKPYSPSSPHDALLQGISMIHQEISLIPTFTVSDNVWIGREGKFSNFRGVYNRRRQRQATQKILDQLGLNSISPDAEVSRLSVAEMQMVEIARAVSYDSDIVIMDEPTSALTNDEIDKLYEIITDMKKRGKSVIFISHKLEEVFRICDSVTVFRDGQFISRHATSDITQSQLVSLMVGREMKDIYPKQQVKIGAPVLRVEHFNQPGRFKDVSFEVHSGEILGFAGLVGAGRTEIMQALFGIDPHESGKVFLRGQEVHNTNATAAIRNKFALVTEDRLRRGAIHLLSVQSNATIAYLRTVTRHGFIDKKQERKDAENVVRTLAVKTPSLGTEMTLLSGGNQQKVIFGKWLLTQPEVLILDEPTRGIDVGAKAEIYRLIGDLASQGKAIIMVSSELPELMGISDRICVVKGGQIVAEYQRAEFDQEKIMMSAFGVTQNGGNTK</sequence>
<keyword evidence="10" id="KW-0472">Membrane</keyword>
<evidence type="ECO:0000256" key="3">
    <source>
        <dbReference type="ARBA" id="ARBA00022448"/>
    </source>
</evidence>
<evidence type="ECO:0000256" key="4">
    <source>
        <dbReference type="ARBA" id="ARBA00022475"/>
    </source>
</evidence>
<keyword evidence="3" id="KW-0813">Transport</keyword>
<evidence type="ECO:0000256" key="5">
    <source>
        <dbReference type="ARBA" id="ARBA00022597"/>
    </source>
</evidence>
<dbReference type="GO" id="GO:0005524">
    <property type="term" value="F:ATP binding"/>
    <property type="evidence" value="ECO:0007669"/>
    <property type="project" value="UniProtKB-KW"/>
</dbReference>
<evidence type="ECO:0000256" key="2">
    <source>
        <dbReference type="ARBA" id="ARBA00004533"/>
    </source>
</evidence>
<keyword evidence="8 12" id="KW-0067">ATP-binding</keyword>
<dbReference type="InterPro" id="IPR050107">
    <property type="entry name" value="ABC_carbohydrate_import_ATPase"/>
</dbReference>
<evidence type="ECO:0000256" key="10">
    <source>
        <dbReference type="ARBA" id="ARBA00023136"/>
    </source>
</evidence>
<feature type="domain" description="ABC transporter" evidence="11">
    <location>
        <begin position="8"/>
        <end position="247"/>
    </location>
</feature>
<comment type="subcellular location">
    <subcellularLocation>
        <location evidence="2">Cell inner membrane</location>
    </subcellularLocation>
    <subcellularLocation>
        <location evidence="1">Cell membrane</location>
        <topology evidence="1">Peripheral membrane protein</topology>
    </subcellularLocation>
</comment>
<evidence type="ECO:0000256" key="1">
    <source>
        <dbReference type="ARBA" id="ARBA00004202"/>
    </source>
</evidence>
<keyword evidence="7" id="KW-0547">Nucleotide-binding</keyword>
<dbReference type="PROSITE" id="PS00211">
    <property type="entry name" value="ABC_TRANSPORTER_1"/>
    <property type="match status" value="1"/>
</dbReference>
<keyword evidence="9" id="KW-1278">Translocase</keyword>
<dbReference type="CDD" id="cd03215">
    <property type="entry name" value="ABC_Carb_Monos_II"/>
    <property type="match status" value="1"/>
</dbReference>
<keyword evidence="6" id="KW-0677">Repeat</keyword>
<dbReference type="GO" id="GO:0005886">
    <property type="term" value="C:plasma membrane"/>
    <property type="evidence" value="ECO:0007669"/>
    <property type="project" value="UniProtKB-SubCell"/>
</dbReference>
<proteinExistence type="predicted"/>
<dbReference type="InterPro" id="IPR017871">
    <property type="entry name" value="ABC_transporter-like_CS"/>
</dbReference>
<dbReference type="FunFam" id="3.40.50.300:FF:000126">
    <property type="entry name" value="Galactose/methyl galactoside import ATP-binding protein MglA"/>
    <property type="match status" value="1"/>
</dbReference>
<feature type="domain" description="ABC transporter" evidence="11">
    <location>
        <begin position="246"/>
        <end position="501"/>
    </location>
</feature>
<organism evidence="12 13">
    <name type="scientific">Candidatus Pullichristensenella stercorigallinarum</name>
    <dbReference type="NCBI Taxonomy" id="2840909"/>
    <lineage>
        <taxon>Bacteria</taxon>
        <taxon>Bacillati</taxon>
        <taxon>Bacillota</taxon>
        <taxon>Clostridia</taxon>
        <taxon>Candidatus Pullichristensenella</taxon>
    </lineage>
</organism>
<dbReference type="PROSITE" id="PS50893">
    <property type="entry name" value="ABC_TRANSPORTER_2"/>
    <property type="match status" value="2"/>
</dbReference>
<dbReference type="SMART" id="SM00382">
    <property type="entry name" value="AAA"/>
    <property type="match status" value="2"/>
</dbReference>
<evidence type="ECO:0000256" key="6">
    <source>
        <dbReference type="ARBA" id="ARBA00022737"/>
    </source>
</evidence>
<evidence type="ECO:0000259" key="11">
    <source>
        <dbReference type="PROSITE" id="PS50893"/>
    </source>
</evidence>
<name>A0A9D0ZMH5_9FIRM</name>
<accession>A0A9D0ZMH5</accession>
<dbReference type="Pfam" id="PF00005">
    <property type="entry name" value="ABC_tran"/>
    <property type="match status" value="2"/>
</dbReference>
<keyword evidence="4" id="KW-1003">Cell membrane</keyword>
<protein>
    <submittedName>
        <fullName evidence="12">Sugar ABC transporter ATP-binding protein</fullName>
    </submittedName>
</protein>
<keyword evidence="5" id="KW-0762">Sugar transport</keyword>
<dbReference type="EMBL" id="DVFZ01000096">
    <property type="protein sequence ID" value="HIQ83373.1"/>
    <property type="molecule type" value="Genomic_DNA"/>
</dbReference>
<comment type="caution">
    <text evidence="12">The sequence shown here is derived from an EMBL/GenBank/DDBJ whole genome shotgun (WGS) entry which is preliminary data.</text>
</comment>
<dbReference type="InterPro" id="IPR027417">
    <property type="entry name" value="P-loop_NTPase"/>
</dbReference>
<evidence type="ECO:0000313" key="12">
    <source>
        <dbReference type="EMBL" id="HIQ83373.1"/>
    </source>
</evidence>
<dbReference type="InterPro" id="IPR003439">
    <property type="entry name" value="ABC_transporter-like_ATP-bd"/>
</dbReference>
<evidence type="ECO:0000313" key="13">
    <source>
        <dbReference type="Proteomes" id="UP000824260"/>
    </source>
</evidence>
<reference evidence="12" key="1">
    <citation type="submission" date="2020-10" db="EMBL/GenBank/DDBJ databases">
        <authorList>
            <person name="Gilroy R."/>
        </authorList>
    </citation>
    <scope>NUCLEOTIDE SEQUENCE</scope>
    <source>
        <strain evidence="12">ChiSjej6B24-2974</strain>
    </source>
</reference>
<dbReference type="Gene3D" id="3.40.50.300">
    <property type="entry name" value="P-loop containing nucleotide triphosphate hydrolases"/>
    <property type="match status" value="2"/>
</dbReference>
<dbReference type="PANTHER" id="PTHR43790">
    <property type="entry name" value="CARBOHYDRATE TRANSPORT ATP-BINDING PROTEIN MG119-RELATED"/>
    <property type="match status" value="1"/>
</dbReference>
<reference evidence="12" key="2">
    <citation type="journal article" date="2021" name="PeerJ">
        <title>Extensive microbial diversity within the chicken gut microbiome revealed by metagenomics and culture.</title>
        <authorList>
            <person name="Gilroy R."/>
            <person name="Ravi A."/>
            <person name="Getino M."/>
            <person name="Pursley I."/>
            <person name="Horton D.L."/>
            <person name="Alikhan N.F."/>
            <person name="Baker D."/>
            <person name="Gharbi K."/>
            <person name="Hall N."/>
            <person name="Watson M."/>
            <person name="Adriaenssens E.M."/>
            <person name="Foster-Nyarko E."/>
            <person name="Jarju S."/>
            <person name="Secka A."/>
            <person name="Antonio M."/>
            <person name="Oren A."/>
            <person name="Chaudhuri R.R."/>
            <person name="La Ragione R."/>
            <person name="Hildebrand F."/>
            <person name="Pallen M.J."/>
        </authorList>
    </citation>
    <scope>NUCLEOTIDE SEQUENCE</scope>
    <source>
        <strain evidence="12">ChiSjej6B24-2974</strain>
    </source>
</reference>
<evidence type="ECO:0000256" key="7">
    <source>
        <dbReference type="ARBA" id="ARBA00022741"/>
    </source>
</evidence>
<dbReference type="AlphaFoldDB" id="A0A9D0ZMH5"/>
<dbReference type="PANTHER" id="PTHR43790:SF9">
    <property type="entry name" value="GALACTOFURANOSE TRANSPORTER ATP-BINDING PROTEIN YTFR"/>
    <property type="match status" value="1"/>
</dbReference>
<evidence type="ECO:0000256" key="8">
    <source>
        <dbReference type="ARBA" id="ARBA00022840"/>
    </source>
</evidence>
<dbReference type="Proteomes" id="UP000824260">
    <property type="component" value="Unassembled WGS sequence"/>
</dbReference>
<dbReference type="SUPFAM" id="SSF52540">
    <property type="entry name" value="P-loop containing nucleoside triphosphate hydrolases"/>
    <property type="match status" value="2"/>
</dbReference>
<evidence type="ECO:0000256" key="9">
    <source>
        <dbReference type="ARBA" id="ARBA00022967"/>
    </source>
</evidence>
<dbReference type="GO" id="GO:0015749">
    <property type="term" value="P:monosaccharide transmembrane transport"/>
    <property type="evidence" value="ECO:0007669"/>
    <property type="project" value="UniProtKB-ARBA"/>
</dbReference>